<dbReference type="CDD" id="cd02192">
    <property type="entry name" value="PurM-like3"/>
    <property type="match status" value="1"/>
</dbReference>
<dbReference type="SUPFAM" id="SSF56042">
    <property type="entry name" value="PurM C-terminal domain-like"/>
    <property type="match status" value="1"/>
</dbReference>
<organism evidence="4 5">
    <name type="scientific">Erwinia typographi</name>
    <dbReference type="NCBI Taxonomy" id="371042"/>
    <lineage>
        <taxon>Bacteria</taxon>
        <taxon>Pseudomonadati</taxon>
        <taxon>Pseudomonadota</taxon>
        <taxon>Gammaproteobacteria</taxon>
        <taxon>Enterobacterales</taxon>
        <taxon>Erwiniaceae</taxon>
        <taxon>Erwinia</taxon>
    </lineage>
</organism>
<dbReference type="AlphaFoldDB" id="A0A0A3Z8K0"/>
<keyword evidence="1" id="KW-0784">Thiamine biosynthesis</keyword>
<dbReference type="InterPro" id="IPR016188">
    <property type="entry name" value="PurM-like_N"/>
</dbReference>
<feature type="domain" description="PurM-like C-terminal" evidence="3">
    <location>
        <begin position="183"/>
        <end position="299"/>
    </location>
</feature>
<evidence type="ECO:0000259" key="2">
    <source>
        <dbReference type="Pfam" id="PF00586"/>
    </source>
</evidence>
<reference evidence="4 5" key="1">
    <citation type="submission" date="2014-10" db="EMBL/GenBank/DDBJ databases">
        <title>Genome sequence of Erwinia typographi M043b.</title>
        <authorList>
            <person name="Chan K.-G."/>
            <person name="Tan W.-S."/>
        </authorList>
    </citation>
    <scope>NUCLEOTIDE SEQUENCE [LARGE SCALE GENOMIC DNA]</scope>
    <source>
        <strain evidence="4 5">M043b</strain>
    </source>
</reference>
<dbReference type="PANTHER" id="PTHR30270:SF0">
    <property type="entry name" value="THIAMINE-MONOPHOSPHATE KINASE"/>
    <property type="match status" value="1"/>
</dbReference>
<dbReference type="OrthoDB" id="9767928at2"/>
<dbReference type="Gene3D" id="3.90.650.10">
    <property type="entry name" value="PurM-like C-terminal domain"/>
    <property type="match status" value="1"/>
</dbReference>
<dbReference type="GO" id="GO:0009030">
    <property type="term" value="F:thiamine-phosphate kinase activity"/>
    <property type="evidence" value="ECO:0007669"/>
    <property type="project" value="InterPro"/>
</dbReference>
<dbReference type="Gene3D" id="3.30.1330.10">
    <property type="entry name" value="PurM-like, N-terminal domain"/>
    <property type="match status" value="1"/>
</dbReference>
<dbReference type="eggNOG" id="COG2144">
    <property type="taxonomic scope" value="Bacteria"/>
</dbReference>
<protein>
    <recommendedName>
        <fullName evidence="6">AIR synthase</fullName>
    </recommendedName>
</protein>
<evidence type="ECO:0000313" key="4">
    <source>
        <dbReference type="EMBL" id="KGT95407.1"/>
    </source>
</evidence>
<evidence type="ECO:0008006" key="6">
    <source>
        <dbReference type="Google" id="ProtNLM"/>
    </source>
</evidence>
<evidence type="ECO:0000256" key="1">
    <source>
        <dbReference type="ARBA" id="ARBA00022977"/>
    </source>
</evidence>
<evidence type="ECO:0000313" key="5">
    <source>
        <dbReference type="Proteomes" id="UP000030351"/>
    </source>
</evidence>
<dbReference type="Pfam" id="PF00586">
    <property type="entry name" value="AIRS"/>
    <property type="match status" value="1"/>
</dbReference>
<dbReference type="PANTHER" id="PTHR30270">
    <property type="entry name" value="THIAMINE-MONOPHOSPHATE KINASE"/>
    <property type="match status" value="1"/>
</dbReference>
<keyword evidence="5" id="KW-1185">Reference proteome</keyword>
<dbReference type="InterPro" id="IPR006283">
    <property type="entry name" value="ThiL-like"/>
</dbReference>
<comment type="caution">
    <text evidence="4">The sequence shown here is derived from an EMBL/GenBank/DDBJ whole genome shotgun (WGS) entry which is preliminary data.</text>
</comment>
<dbReference type="Pfam" id="PF02769">
    <property type="entry name" value="AIRS_C"/>
    <property type="match status" value="1"/>
</dbReference>
<dbReference type="InterPro" id="IPR036921">
    <property type="entry name" value="PurM-like_N_sf"/>
</dbReference>
<dbReference type="NCBIfam" id="TIGR04049">
    <property type="entry name" value="AIR_rel_sll0787"/>
    <property type="match status" value="1"/>
</dbReference>
<dbReference type="SUPFAM" id="SSF55326">
    <property type="entry name" value="PurM N-terminal domain-like"/>
    <property type="match status" value="1"/>
</dbReference>
<proteinExistence type="predicted"/>
<feature type="domain" description="PurM-like N-terminal" evidence="2">
    <location>
        <begin position="42"/>
        <end position="147"/>
    </location>
</feature>
<dbReference type="STRING" id="371042.NG99_03480"/>
<dbReference type="PIRSF" id="PIRSF036540">
    <property type="entry name" value="UCP036540_AIR"/>
    <property type="match status" value="1"/>
</dbReference>
<gene>
    <name evidence="4" type="ORF">NG99_03480</name>
</gene>
<evidence type="ECO:0000259" key="3">
    <source>
        <dbReference type="Pfam" id="PF02769"/>
    </source>
</evidence>
<accession>A0A0A3Z8K0</accession>
<dbReference type="EMBL" id="JRUQ01000016">
    <property type="protein sequence ID" value="KGT95407.1"/>
    <property type="molecule type" value="Genomic_DNA"/>
</dbReference>
<name>A0A0A3Z8K0_9GAMM</name>
<dbReference type="GO" id="GO:0009228">
    <property type="term" value="P:thiamine biosynthetic process"/>
    <property type="evidence" value="ECO:0007669"/>
    <property type="project" value="UniProtKB-KW"/>
</dbReference>
<sequence>MNDSLPALIERLHAFSGIAHKRDIQQVAKQLRDAWPASCPNGDDCALIPDGNGYKLLAMEGFINSFVAEDPWFAGWCGVMVNLSDIAAMGGRPLAVVNALWDDALPHATQILQGMAAASRAYQVPVVGGHTNLRSDRPQLAVAILGETTHPLRSNTVQPGQTLMAAINLQGRWHPPGYNWDAATQANPDSLRQALSLLPSLAAEGLIQSAKDISQAGLAGTLVMMLESCGLGAELKLQQIPIPSEVVLEHWLCAFPSFGFLLAVEEEHCDEVKQRFAHCGIGCAAVGHFTPERKLIMQYQQQRACYWDLAEQPLTGMNNQ</sequence>
<dbReference type="InterPro" id="IPR024030">
    <property type="entry name" value="AIR_synthase-rel_sll0787"/>
</dbReference>
<dbReference type="InterPro" id="IPR011413">
    <property type="entry name" value="UCP036540_AIR"/>
</dbReference>
<dbReference type="InterPro" id="IPR036676">
    <property type="entry name" value="PurM-like_C_sf"/>
</dbReference>
<dbReference type="Proteomes" id="UP000030351">
    <property type="component" value="Unassembled WGS sequence"/>
</dbReference>
<dbReference type="RefSeq" id="WP_034888463.1">
    <property type="nucleotide sequence ID" value="NZ_JRUQ01000016.1"/>
</dbReference>
<dbReference type="InterPro" id="IPR010918">
    <property type="entry name" value="PurM-like_C_dom"/>
</dbReference>